<dbReference type="WBParaSite" id="GPUH_0000219001-mRNA-1">
    <property type="protein sequence ID" value="GPUH_0000219001-mRNA-1"/>
    <property type="gene ID" value="GPUH_0000219001"/>
</dbReference>
<organism evidence="7">
    <name type="scientific">Gongylonema pulchrum</name>
    <dbReference type="NCBI Taxonomy" id="637853"/>
    <lineage>
        <taxon>Eukaryota</taxon>
        <taxon>Metazoa</taxon>
        <taxon>Ecdysozoa</taxon>
        <taxon>Nematoda</taxon>
        <taxon>Chromadorea</taxon>
        <taxon>Rhabditida</taxon>
        <taxon>Spirurina</taxon>
        <taxon>Spiruromorpha</taxon>
        <taxon>Spiruroidea</taxon>
        <taxon>Gongylonematidae</taxon>
        <taxon>Gongylonema</taxon>
    </lineage>
</organism>
<dbReference type="GO" id="GO:0005737">
    <property type="term" value="C:cytoplasm"/>
    <property type="evidence" value="ECO:0007669"/>
    <property type="project" value="TreeGrafter"/>
</dbReference>
<dbReference type="PANTHER" id="PTHR13710:SF153">
    <property type="entry name" value="RECQ-LIKE DNA HELICASE BLM"/>
    <property type="match status" value="1"/>
</dbReference>
<dbReference type="InterPro" id="IPR027417">
    <property type="entry name" value="P-loop_NTPase"/>
</dbReference>
<dbReference type="OrthoDB" id="10261556at2759"/>
<reference evidence="7" key="1">
    <citation type="submission" date="2016-06" db="UniProtKB">
        <authorList>
            <consortium name="WormBaseParasite"/>
        </authorList>
    </citation>
    <scope>IDENTIFICATION</scope>
</reference>
<evidence type="ECO:0000313" key="7">
    <source>
        <dbReference type="WBParaSite" id="GPUH_0000219001-mRNA-1"/>
    </source>
</evidence>
<reference evidence="5 6" key="2">
    <citation type="submission" date="2018-11" db="EMBL/GenBank/DDBJ databases">
        <authorList>
            <consortium name="Pathogen Informatics"/>
        </authorList>
    </citation>
    <scope>NUCLEOTIDE SEQUENCE [LARGE SCALE GENOMIC DNA]</scope>
</reference>
<accession>A0A183D0E4</accession>
<dbReference type="GO" id="GO:0000724">
    <property type="term" value="P:double-strand break repair via homologous recombination"/>
    <property type="evidence" value="ECO:0007669"/>
    <property type="project" value="TreeGrafter"/>
</dbReference>
<keyword evidence="6" id="KW-1185">Reference proteome</keyword>
<dbReference type="EMBL" id="UYRT01003117">
    <property type="protein sequence ID" value="VDK32683.1"/>
    <property type="molecule type" value="Genomic_DNA"/>
</dbReference>
<dbReference type="SUPFAM" id="SSF52540">
    <property type="entry name" value="P-loop containing nucleoside triphosphate hydrolases"/>
    <property type="match status" value="1"/>
</dbReference>
<sequence length="326" mass="36687">MSKYEFKKCNSILEPQLKAIAKASTAQTTTTANDRIKVEARIRVETPPAAPPADEFDDDELLRLADIAADLEDSAPSTSKICRQPSRCVRQEAAASVPYRPRESCKIVSSDEQEIDFPDSPNDLFDTDEQPDEIVDDGKLLDCGKNIGHQDESSIEVITLSPDFPPSASRKKPNVVPLYDNDIYDNGMDNGELQEEWPSTSHVADNKNRAEDVRLLSYGCEKRRHDMHGQFRAFLQDDGEQFEDEAKLLGQKRRDELYRILKSKFGFNNFRHRQKQAIVAALLGHDCAGKSLCYQLPAVLSNGITVVISPLKSLIEDQKMKMKELE</sequence>
<evidence type="ECO:0000256" key="3">
    <source>
        <dbReference type="ARBA" id="ARBA00023235"/>
    </source>
</evidence>
<dbReference type="Gene3D" id="3.40.50.300">
    <property type="entry name" value="P-loop containing nucleotide triphosphate hydrolases"/>
    <property type="match status" value="1"/>
</dbReference>
<evidence type="ECO:0000256" key="2">
    <source>
        <dbReference type="ARBA" id="ARBA00023125"/>
    </source>
</evidence>
<dbReference type="AlphaFoldDB" id="A0A183D0E4"/>
<gene>
    <name evidence="5" type="ORF">GPUH_LOCUS2184</name>
</gene>
<dbReference type="GO" id="GO:0005694">
    <property type="term" value="C:chromosome"/>
    <property type="evidence" value="ECO:0007669"/>
    <property type="project" value="TreeGrafter"/>
</dbReference>
<evidence type="ECO:0000313" key="5">
    <source>
        <dbReference type="EMBL" id="VDK32683.1"/>
    </source>
</evidence>
<evidence type="ECO:0000313" key="6">
    <source>
        <dbReference type="Proteomes" id="UP000271098"/>
    </source>
</evidence>
<keyword evidence="2" id="KW-0238">DNA-binding</keyword>
<dbReference type="Proteomes" id="UP000271098">
    <property type="component" value="Unassembled WGS sequence"/>
</dbReference>
<proteinExistence type="inferred from homology"/>
<keyword evidence="4" id="KW-0539">Nucleus</keyword>
<dbReference type="GO" id="GO:0005634">
    <property type="term" value="C:nucleus"/>
    <property type="evidence" value="ECO:0007669"/>
    <property type="project" value="TreeGrafter"/>
</dbReference>
<dbReference type="GO" id="GO:0003677">
    <property type="term" value="F:DNA binding"/>
    <property type="evidence" value="ECO:0007669"/>
    <property type="project" value="UniProtKB-KW"/>
</dbReference>
<evidence type="ECO:0000256" key="4">
    <source>
        <dbReference type="ARBA" id="ARBA00023242"/>
    </source>
</evidence>
<name>A0A183D0E4_9BILA</name>
<dbReference type="GO" id="GO:0009378">
    <property type="term" value="F:four-way junction helicase activity"/>
    <property type="evidence" value="ECO:0007669"/>
    <property type="project" value="TreeGrafter"/>
</dbReference>
<keyword evidence="3" id="KW-0413">Isomerase</keyword>
<comment type="similarity">
    <text evidence="1">Belongs to the helicase family. RecQ subfamily.</text>
</comment>
<dbReference type="GO" id="GO:0043138">
    <property type="term" value="F:3'-5' DNA helicase activity"/>
    <property type="evidence" value="ECO:0007669"/>
    <property type="project" value="TreeGrafter"/>
</dbReference>
<protein>
    <submittedName>
        <fullName evidence="7">ATP-dependent DNA helicase</fullName>
    </submittedName>
</protein>
<evidence type="ECO:0000256" key="1">
    <source>
        <dbReference type="ARBA" id="ARBA00005446"/>
    </source>
</evidence>
<dbReference type="PANTHER" id="PTHR13710">
    <property type="entry name" value="DNA HELICASE RECQ FAMILY MEMBER"/>
    <property type="match status" value="1"/>
</dbReference>